<dbReference type="AlphaFoldDB" id="A0A1M6DIT5"/>
<name>A0A1M6DIT5_9FLAO</name>
<dbReference type="GO" id="GO:0000160">
    <property type="term" value="P:phosphorelay signal transduction system"/>
    <property type="evidence" value="ECO:0007669"/>
    <property type="project" value="InterPro"/>
</dbReference>
<evidence type="ECO:0000313" key="4">
    <source>
        <dbReference type="Proteomes" id="UP000184225"/>
    </source>
</evidence>
<evidence type="ECO:0000313" key="3">
    <source>
        <dbReference type="EMBL" id="SHI73033.1"/>
    </source>
</evidence>
<gene>
    <name evidence="3" type="ORF">SAMN04488096_10415</name>
</gene>
<feature type="modified residue" description="4-aspartylphosphate" evidence="1">
    <location>
        <position position="61"/>
    </location>
</feature>
<evidence type="ECO:0000256" key="1">
    <source>
        <dbReference type="PROSITE-ProRule" id="PRU00169"/>
    </source>
</evidence>
<keyword evidence="3" id="KW-0238">DNA-binding</keyword>
<organism evidence="3 4">
    <name type="scientific">Mesonia phycicola</name>
    <dbReference type="NCBI Taxonomy" id="579105"/>
    <lineage>
        <taxon>Bacteria</taxon>
        <taxon>Pseudomonadati</taxon>
        <taxon>Bacteroidota</taxon>
        <taxon>Flavobacteriia</taxon>
        <taxon>Flavobacteriales</taxon>
        <taxon>Flavobacteriaceae</taxon>
        <taxon>Mesonia</taxon>
    </lineage>
</organism>
<dbReference type="GO" id="GO:0003677">
    <property type="term" value="F:DNA binding"/>
    <property type="evidence" value="ECO:0007669"/>
    <property type="project" value="UniProtKB-KW"/>
</dbReference>
<dbReference type="OrthoDB" id="659223at2"/>
<dbReference type="SMART" id="SM00448">
    <property type="entry name" value="REC"/>
    <property type="match status" value="1"/>
</dbReference>
<sequence length="223" mass="26029">MSRINKVIIAEDIKSIHLGLSSILEKFHIEKRDFVQYCDDAYIMIKKAVKDNSPYDLLITDLSFAKDHREVNFLNGEDLIKAVKNENKNIKILVFSIEDRLHKIEYFFNHLEIDAYVCKGRNDQKDLEKAIKAINQGNKYFSKSLSNLYTNKCHQEIDNYDIELLRMLEQGYNQSEISKIFKRKKVSPSSTSTIEKRINNLKNYFKAKNTINLIAKSKDLGII</sequence>
<dbReference type="InterPro" id="IPR001789">
    <property type="entry name" value="Sig_transdc_resp-reg_receiver"/>
</dbReference>
<protein>
    <submittedName>
        <fullName evidence="3">DNA-binding response regulator, NarL/FixJ family, contains REC and HTH domains</fullName>
    </submittedName>
</protein>
<keyword evidence="4" id="KW-1185">Reference proteome</keyword>
<dbReference type="Proteomes" id="UP000184225">
    <property type="component" value="Unassembled WGS sequence"/>
</dbReference>
<dbReference type="RefSeq" id="WP_073149464.1">
    <property type="nucleotide sequence ID" value="NZ_FQYY01000004.1"/>
</dbReference>
<feature type="domain" description="Response regulatory" evidence="2">
    <location>
        <begin position="6"/>
        <end position="134"/>
    </location>
</feature>
<dbReference type="InterPro" id="IPR011006">
    <property type="entry name" value="CheY-like_superfamily"/>
</dbReference>
<reference evidence="3 4" key="1">
    <citation type="submission" date="2016-11" db="EMBL/GenBank/DDBJ databases">
        <authorList>
            <person name="Jaros S."/>
            <person name="Januszkiewicz K."/>
            <person name="Wedrychowicz H."/>
        </authorList>
    </citation>
    <scope>NUCLEOTIDE SEQUENCE [LARGE SCALE GENOMIC DNA]</scope>
    <source>
        <strain evidence="3 4">DSM 21425</strain>
    </source>
</reference>
<accession>A0A1M6DIT5</accession>
<dbReference type="STRING" id="579105.SAMN04488096_10415"/>
<keyword evidence="1" id="KW-0597">Phosphoprotein</keyword>
<dbReference type="PROSITE" id="PS50110">
    <property type="entry name" value="RESPONSE_REGULATORY"/>
    <property type="match status" value="1"/>
</dbReference>
<dbReference type="Gene3D" id="3.40.50.2300">
    <property type="match status" value="1"/>
</dbReference>
<dbReference type="EMBL" id="FQYY01000004">
    <property type="protein sequence ID" value="SHI73033.1"/>
    <property type="molecule type" value="Genomic_DNA"/>
</dbReference>
<evidence type="ECO:0000259" key="2">
    <source>
        <dbReference type="PROSITE" id="PS50110"/>
    </source>
</evidence>
<proteinExistence type="predicted"/>
<dbReference type="SUPFAM" id="SSF52172">
    <property type="entry name" value="CheY-like"/>
    <property type="match status" value="1"/>
</dbReference>